<evidence type="ECO:0000313" key="2">
    <source>
        <dbReference type="EMBL" id="MBL0686180.1"/>
    </source>
</evidence>
<dbReference type="SUPFAM" id="SSF103647">
    <property type="entry name" value="TSP type-3 repeat"/>
    <property type="match status" value="1"/>
</dbReference>
<dbReference type="Pfam" id="PF13585">
    <property type="entry name" value="CHU_C"/>
    <property type="match status" value="1"/>
</dbReference>
<organism evidence="2 3">
    <name type="scientific">Aquimarina mytili</name>
    <dbReference type="NCBI Taxonomy" id="874423"/>
    <lineage>
        <taxon>Bacteria</taxon>
        <taxon>Pseudomonadati</taxon>
        <taxon>Bacteroidota</taxon>
        <taxon>Flavobacteriia</taxon>
        <taxon>Flavobacteriales</taxon>
        <taxon>Flavobacteriaceae</taxon>
        <taxon>Aquimarina</taxon>
    </lineage>
</organism>
<feature type="region of interest" description="Disordered" evidence="1">
    <location>
        <begin position="1187"/>
        <end position="1219"/>
    </location>
</feature>
<dbReference type="RefSeq" id="WP_201924769.1">
    <property type="nucleotide sequence ID" value="NZ_JAERQJ010000024.1"/>
</dbReference>
<feature type="compositionally biased region" description="Acidic residues" evidence="1">
    <location>
        <begin position="1267"/>
        <end position="1324"/>
    </location>
</feature>
<keyword evidence="3" id="KW-1185">Reference proteome</keyword>
<gene>
    <name evidence="2" type="ORF">JJQ60_21830</name>
</gene>
<feature type="compositionally biased region" description="Acidic residues" evidence="1">
    <location>
        <begin position="1363"/>
        <end position="1379"/>
    </location>
</feature>
<dbReference type="InterPro" id="IPR028974">
    <property type="entry name" value="TSP_type-3_rpt"/>
</dbReference>
<feature type="region of interest" description="Disordered" evidence="1">
    <location>
        <begin position="1251"/>
        <end position="1346"/>
    </location>
</feature>
<feature type="compositionally biased region" description="Low complexity" evidence="1">
    <location>
        <begin position="1337"/>
        <end position="1346"/>
    </location>
</feature>
<dbReference type="Proteomes" id="UP000651057">
    <property type="component" value="Unassembled WGS sequence"/>
</dbReference>
<evidence type="ECO:0000256" key="1">
    <source>
        <dbReference type="SAM" id="MobiDB-lite"/>
    </source>
</evidence>
<sequence>FTETTATVADGTVTFQWQSSTTGAAGPFTDIAGETLSTYNSPALTQDTWFQRVDTSTLNTIACTATTNVIAVTVNNITAGVIAADETICEGGDPIAFTETTATVADGTVTFQWQSSTTGAAGPFTDIAGATTATFDSGVLTQDTWFQRVDTSTLNTIACTATTNVIAVTVNNITAGVIAADETICEGGDPIAFTETTATVADGTVTFQWQSSTTGAAGPFADIAGATTATFDSGVLTQDTWFQRVDTSTLNTIACTATTNVIAVTVNNITAGVIAADETICEGGDPIAFTETTATVADGMVTFQWQSSTTGAAGPFADIAGATTATFDSGVLTQDTWFQRVDTSTLNTVACTATTNVIAVTVNNITAGVIAADETICEGGDPIAFTETTATVADGTVTFQWQSSTTGAAGPFTDIAGATTATFDSGVLTQDTWFQRVDTSTLNTIACTATTNVIAVTVNNITAGVIAADETICEGGDPIAFTETTATVADGTVTFQWQSSTTGAAGPFTDIAGETLSTYNSPALTQDTWFQRVDTSTLNTIACTATTNVIAVTVNNITAGVIAADETICEGGDPIAFTETTATVADGTVTFQWQSSTTGAAGPFADIAGETLSTYNSPALTQDTWFQRVDTSTLNTIACTATTNVIAVTVNNITAGVIAADETICEGGDPIAFTETTATVADGTVTFQWQSSTTGAAGPFADIAGATTATFDSGVLTQDTWFQRVDTSTLNTVACTATTNVVAVTVNNITAGVIAADETICEGGDPIAFTETTATVADGTVTFQWQSSTTGAAGPFTDIAGATTATFDSGVLTQDTWFQRVDTSTLNTIACTATTNVIAVTVNNITAGVIAADETICEGGDPIAFTETTATVADGTVTFQWQSSTTGAAGPFADIAGATTATFDSGVLTQDTWFQRVDTSTLNTIACTATTNVVAVTVNNITAGVIAADETICEGGDPIAFTETTATVADGTVTFQWQSSTTGAAGPFADIAGATTATFDSGVLTQDTWFQRVDTSTLNTIACTATTNVIAVTVNNITAGVIAADQIIVSGEDPVAFSETTATVADGAVTFQWQSSTTGAAGPFTDLVGETNATYDSPPLFQDHWFQRVDTSTLNTIACTAITNVVSIILDSDGDGIPDATDLDDDNDGITDEEEQNGDATLDSDGDGVIDRLDLDSDGDGVYDVFESGHGQLDMDGDGRLEGPFSSDGIPDVVQDDPDSGVVNYAVQDTDGDGVDDFQDIDDDGDNVLTVDENPNPDSDLNPDTGDTQDTDMDGIADYLDVDDDNDGVDTVYEDYDGDDDPLNQDTDGDGIPDYLDMDDDGDGVDTQYEGVDPDGDGNPNTGDTLDTDCILDNNCDNIPDYLDTDDDGDGFLTEDESPDQNGDGNPDDALDTDGNGTPDYLEPNDNTVPEGEDGITVFTGMSPNGDGVNDVFVIQGIQNLENRLEIFNRWGIKVYESNNYGRDDNFFRGISTTSSTVERQDQLPVGTYYYVLEYVLESGERKSRAGYLYINR</sequence>
<reference evidence="2" key="1">
    <citation type="submission" date="2021-01" db="EMBL/GenBank/DDBJ databases">
        <authorList>
            <person name="Zhong Y.L."/>
        </authorList>
    </citation>
    <scope>NUCLEOTIDE SEQUENCE</scope>
    <source>
        <strain evidence="2">KCTC 23302</strain>
    </source>
</reference>
<dbReference type="EMBL" id="JAERQJ010000024">
    <property type="protein sequence ID" value="MBL0686180.1"/>
    <property type="molecule type" value="Genomic_DNA"/>
</dbReference>
<feature type="region of interest" description="Disordered" evidence="1">
    <location>
        <begin position="1361"/>
        <end position="1414"/>
    </location>
</feature>
<evidence type="ECO:0000313" key="3">
    <source>
        <dbReference type="Proteomes" id="UP000651057"/>
    </source>
</evidence>
<accession>A0A937A7A7</accession>
<dbReference type="Gene3D" id="4.10.1080.10">
    <property type="entry name" value="TSP type-3 repeat"/>
    <property type="match status" value="1"/>
</dbReference>
<proteinExistence type="predicted"/>
<comment type="caution">
    <text evidence="2">The sequence shown here is derived from an EMBL/GenBank/DDBJ whole genome shotgun (WGS) entry which is preliminary data.</text>
</comment>
<protein>
    <submittedName>
        <fullName evidence="2">Gliding motility-associated C-terminal domain-containing protein</fullName>
    </submittedName>
</protein>
<feature type="region of interest" description="Disordered" evidence="1">
    <location>
        <begin position="1137"/>
        <end position="1168"/>
    </location>
</feature>
<dbReference type="GO" id="GO:0005509">
    <property type="term" value="F:calcium ion binding"/>
    <property type="evidence" value="ECO:0007669"/>
    <property type="project" value="InterPro"/>
</dbReference>
<name>A0A937A7A7_9FLAO</name>
<feature type="non-terminal residue" evidence="2">
    <location>
        <position position="1"/>
    </location>
</feature>